<feature type="signal peptide" evidence="1">
    <location>
        <begin position="1"/>
        <end position="20"/>
    </location>
</feature>
<accession>A0ABY3MSJ2</accession>
<dbReference type="Proteomes" id="UP000815846">
    <property type="component" value="Unassembled WGS sequence"/>
</dbReference>
<name>A0ABY3MSJ2_9GAMM</name>
<gene>
    <name evidence="2" type="ORF">CWS31_017140</name>
</gene>
<organism evidence="2 3">
    <name type="scientific">Colwellia echini</name>
    <dbReference type="NCBI Taxonomy" id="1982103"/>
    <lineage>
        <taxon>Bacteria</taxon>
        <taxon>Pseudomonadati</taxon>
        <taxon>Pseudomonadota</taxon>
        <taxon>Gammaproteobacteria</taxon>
        <taxon>Alteromonadales</taxon>
        <taxon>Colwelliaceae</taxon>
        <taxon>Colwellia</taxon>
    </lineage>
</organism>
<keyword evidence="3" id="KW-1185">Reference proteome</keyword>
<evidence type="ECO:0000256" key="1">
    <source>
        <dbReference type="SAM" id="SignalP"/>
    </source>
</evidence>
<protein>
    <submittedName>
        <fullName evidence="2">Uncharacterized protein</fullName>
    </submittedName>
</protein>
<dbReference type="EMBL" id="PJAI02000052">
    <property type="protein sequence ID" value="TYK64159.1"/>
    <property type="molecule type" value="Genomic_DNA"/>
</dbReference>
<evidence type="ECO:0000313" key="2">
    <source>
        <dbReference type="EMBL" id="TYK64159.1"/>
    </source>
</evidence>
<proteinExistence type="predicted"/>
<evidence type="ECO:0000313" key="3">
    <source>
        <dbReference type="Proteomes" id="UP000815846"/>
    </source>
</evidence>
<feature type="chain" id="PRO_5046171395" evidence="1">
    <location>
        <begin position="21"/>
        <end position="169"/>
    </location>
</feature>
<comment type="caution">
    <text evidence="2">The sequence shown here is derived from an EMBL/GenBank/DDBJ whole genome shotgun (WGS) entry which is preliminary data.</text>
</comment>
<keyword evidence="1" id="KW-0732">Signal</keyword>
<sequence>MIMKLFTLASILLLSFHVQASWLKFGHVTPFTESEYKIEINASISKINKTSVNFHLTNLPKNKDVFLIQTKEHRPSYEQKFREEIWDEYIEENRRTKMNTGYEKNQSNPIILNVKLKPVSVDKYGIKVYSIDIDKEKMKTSYIYIDYPKSVRDGGYYYSIDLKEYISSL</sequence>
<reference evidence="2 3" key="1">
    <citation type="submission" date="2019-08" db="EMBL/GenBank/DDBJ databases">
        <title>Microbe sample from Colwellia echini.</title>
        <authorList>
            <person name="Christiansen L."/>
            <person name="Pathiraja D."/>
            <person name="Schultz-Johansen M."/>
            <person name="Choi I.-G."/>
            <person name="Stougaard P."/>
        </authorList>
    </citation>
    <scope>NUCLEOTIDE SEQUENCE [LARGE SCALE GENOMIC DNA]</scope>
    <source>
        <strain evidence="2 3">A3</strain>
    </source>
</reference>